<protein>
    <submittedName>
        <fullName evidence="2">Unannotated protein</fullName>
    </submittedName>
</protein>
<accession>A0A6J6MC64</accession>
<dbReference type="EMBL" id="CAEZWM010000223">
    <property type="protein sequence ID" value="CAB4670434.1"/>
    <property type="molecule type" value="Genomic_DNA"/>
</dbReference>
<reference evidence="2" key="1">
    <citation type="submission" date="2020-05" db="EMBL/GenBank/DDBJ databases">
        <authorList>
            <person name="Chiriac C."/>
            <person name="Salcher M."/>
            <person name="Ghai R."/>
            <person name="Kavagutti S V."/>
        </authorList>
    </citation>
    <scope>NUCLEOTIDE SEQUENCE</scope>
</reference>
<name>A0A6J6MC64_9ZZZZ</name>
<evidence type="ECO:0000313" key="2">
    <source>
        <dbReference type="EMBL" id="CAB4670434.1"/>
    </source>
</evidence>
<dbReference type="AlphaFoldDB" id="A0A6J6MC64"/>
<sequence>MNERLGVSAEGTPSGQRSGRSDHGRPSRPATVALAAVFIGLVILAGCGSNPSAVGSAVTTSVSTVVADNSPTKLQCPSYTDSVSTALGANATVFGEGNFSGDNPGCGFKAGTFDGGFLIVPYDPDGKQNGDGTSFLSSELPGLKLSSPLDAGLDRSGLWVVDREYALVDDHVITLYLRNNAGGSDTYPQIDAPPQKPRTLAAAAALLQRLAQSIQAPG</sequence>
<proteinExistence type="predicted"/>
<organism evidence="2">
    <name type="scientific">freshwater metagenome</name>
    <dbReference type="NCBI Taxonomy" id="449393"/>
    <lineage>
        <taxon>unclassified sequences</taxon>
        <taxon>metagenomes</taxon>
        <taxon>ecological metagenomes</taxon>
    </lineage>
</organism>
<gene>
    <name evidence="2" type="ORF">UFOPK2242_01427</name>
</gene>
<feature type="region of interest" description="Disordered" evidence="1">
    <location>
        <begin position="1"/>
        <end position="27"/>
    </location>
</feature>
<evidence type="ECO:0000256" key="1">
    <source>
        <dbReference type="SAM" id="MobiDB-lite"/>
    </source>
</evidence>